<proteinExistence type="predicted"/>
<protein>
    <recommendedName>
        <fullName evidence="3">Reverse transcriptase domain</fullName>
    </recommendedName>
</protein>
<gene>
    <name evidence="1" type="ORF">CINCED_3A015079</name>
</gene>
<evidence type="ECO:0000313" key="2">
    <source>
        <dbReference type="Proteomes" id="UP000325440"/>
    </source>
</evidence>
<reference evidence="1 2" key="1">
    <citation type="submission" date="2019-08" db="EMBL/GenBank/DDBJ databases">
        <authorList>
            <person name="Alioto T."/>
            <person name="Alioto T."/>
            <person name="Gomez Garrido J."/>
        </authorList>
    </citation>
    <scope>NUCLEOTIDE SEQUENCE [LARGE SCALE GENOMIC DNA]</scope>
</reference>
<accession>A0A5E4N617</accession>
<keyword evidence="2" id="KW-1185">Reference proteome</keyword>
<evidence type="ECO:0008006" key="3">
    <source>
        <dbReference type="Google" id="ProtNLM"/>
    </source>
</evidence>
<organism evidence="1 2">
    <name type="scientific">Cinara cedri</name>
    <dbReference type="NCBI Taxonomy" id="506608"/>
    <lineage>
        <taxon>Eukaryota</taxon>
        <taxon>Metazoa</taxon>
        <taxon>Ecdysozoa</taxon>
        <taxon>Arthropoda</taxon>
        <taxon>Hexapoda</taxon>
        <taxon>Insecta</taxon>
        <taxon>Pterygota</taxon>
        <taxon>Neoptera</taxon>
        <taxon>Paraneoptera</taxon>
        <taxon>Hemiptera</taxon>
        <taxon>Sternorrhyncha</taxon>
        <taxon>Aphidomorpha</taxon>
        <taxon>Aphidoidea</taxon>
        <taxon>Aphididae</taxon>
        <taxon>Lachninae</taxon>
        <taxon>Cinara</taxon>
    </lineage>
</organism>
<name>A0A5E4N617_9HEMI</name>
<evidence type="ECO:0000313" key="1">
    <source>
        <dbReference type="EMBL" id="VVC38596.1"/>
    </source>
</evidence>
<dbReference type="AlphaFoldDB" id="A0A5E4N617"/>
<dbReference type="Proteomes" id="UP000325440">
    <property type="component" value="Unassembled WGS sequence"/>
</dbReference>
<sequence>MTAESESDIQRTVDEMTEMLRIPGMKINSKKTEILVYAKDPKNKSRSIHRYKKHKPFTSKKLQLNVEKRHIKTYVWNVSVNGSETWIINNAEKKNWKLLKNCVLEAY</sequence>
<dbReference type="EMBL" id="CABPRJ010001484">
    <property type="protein sequence ID" value="VVC38596.1"/>
    <property type="molecule type" value="Genomic_DNA"/>
</dbReference>